<evidence type="ECO:0000313" key="7">
    <source>
        <dbReference type="Proteomes" id="UP001500218"/>
    </source>
</evidence>
<dbReference type="PROSITE" id="PS51296">
    <property type="entry name" value="RIESKE"/>
    <property type="match status" value="1"/>
</dbReference>
<evidence type="ECO:0000256" key="2">
    <source>
        <dbReference type="ARBA" id="ARBA00022723"/>
    </source>
</evidence>
<dbReference type="EMBL" id="BAAALT010000076">
    <property type="protein sequence ID" value="GAA1804783.1"/>
    <property type="molecule type" value="Genomic_DNA"/>
</dbReference>
<protein>
    <recommendedName>
        <fullName evidence="5">Rieske domain-containing protein</fullName>
    </recommendedName>
</protein>
<dbReference type="Pfam" id="PF00355">
    <property type="entry name" value="Rieske"/>
    <property type="match status" value="1"/>
</dbReference>
<evidence type="ECO:0000259" key="5">
    <source>
        <dbReference type="PROSITE" id="PS51296"/>
    </source>
</evidence>
<gene>
    <name evidence="6" type="ORF">GCM10009682_28100</name>
</gene>
<proteinExistence type="predicted"/>
<accession>A0ABN2M052</accession>
<keyword evidence="1" id="KW-0001">2Fe-2S</keyword>
<dbReference type="CDD" id="cd03467">
    <property type="entry name" value="Rieske"/>
    <property type="match status" value="1"/>
</dbReference>
<dbReference type="SUPFAM" id="SSF50022">
    <property type="entry name" value="ISP domain"/>
    <property type="match status" value="1"/>
</dbReference>
<evidence type="ECO:0000256" key="3">
    <source>
        <dbReference type="ARBA" id="ARBA00023004"/>
    </source>
</evidence>
<feature type="domain" description="Rieske" evidence="5">
    <location>
        <begin position="1"/>
        <end position="81"/>
    </location>
</feature>
<evidence type="ECO:0000256" key="4">
    <source>
        <dbReference type="ARBA" id="ARBA00023014"/>
    </source>
</evidence>
<keyword evidence="2" id="KW-0479">Metal-binding</keyword>
<keyword evidence="3" id="KW-0408">Iron</keyword>
<name>A0ABN2M052_9ACTN</name>
<reference evidence="6 7" key="1">
    <citation type="journal article" date="2019" name="Int. J. Syst. Evol. Microbiol.">
        <title>The Global Catalogue of Microorganisms (GCM) 10K type strain sequencing project: providing services to taxonomists for standard genome sequencing and annotation.</title>
        <authorList>
            <consortium name="The Broad Institute Genomics Platform"/>
            <consortium name="The Broad Institute Genome Sequencing Center for Infectious Disease"/>
            <person name="Wu L."/>
            <person name="Ma J."/>
        </authorList>
    </citation>
    <scope>NUCLEOTIDE SEQUENCE [LARGE SCALE GENOMIC DNA]</scope>
    <source>
        <strain evidence="6 7">JCM 13250</strain>
    </source>
</reference>
<sequence length="86" mass="8799">MGGGIVVSGILVVQPEEGVFKAFDARCPHLGAIVSPPKNGVVKCPAHGSTFMDVDGSRLQGSAPRGLKEIAITVRGNQILTTEAGS</sequence>
<comment type="caution">
    <text evidence="6">The sequence shown here is derived from an EMBL/GenBank/DDBJ whole genome shotgun (WGS) entry which is preliminary data.</text>
</comment>
<dbReference type="InterPro" id="IPR036922">
    <property type="entry name" value="Rieske_2Fe-2S_sf"/>
</dbReference>
<dbReference type="Proteomes" id="UP001500218">
    <property type="component" value="Unassembled WGS sequence"/>
</dbReference>
<dbReference type="Gene3D" id="2.102.10.10">
    <property type="entry name" value="Rieske [2Fe-2S] iron-sulphur domain"/>
    <property type="match status" value="1"/>
</dbReference>
<keyword evidence="7" id="KW-1185">Reference proteome</keyword>
<organism evidence="6 7">
    <name type="scientific">Luedemannella flava</name>
    <dbReference type="NCBI Taxonomy" id="349316"/>
    <lineage>
        <taxon>Bacteria</taxon>
        <taxon>Bacillati</taxon>
        <taxon>Actinomycetota</taxon>
        <taxon>Actinomycetes</taxon>
        <taxon>Micromonosporales</taxon>
        <taxon>Micromonosporaceae</taxon>
        <taxon>Luedemannella</taxon>
    </lineage>
</organism>
<evidence type="ECO:0000256" key="1">
    <source>
        <dbReference type="ARBA" id="ARBA00022714"/>
    </source>
</evidence>
<dbReference type="RefSeq" id="WP_344130752.1">
    <property type="nucleotide sequence ID" value="NZ_BAAALT010000076.1"/>
</dbReference>
<dbReference type="InterPro" id="IPR017941">
    <property type="entry name" value="Rieske_2Fe-2S"/>
</dbReference>
<keyword evidence="4" id="KW-0411">Iron-sulfur</keyword>
<evidence type="ECO:0000313" key="6">
    <source>
        <dbReference type="EMBL" id="GAA1804783.1"/>
    </source>
</evidence>